<evidence type="ECO:0000256" key="1">
    <source>
        <dbReference type="SAM" id="SignalP"/>
    </source>
</evidence>
<protein>
    <recommendedName>
        <fullName evidence="4">S-adenosyl-L-homocysteine hydrolase</fullName>
    </recommendedName>
</protein>
<name>A0A2T6BQ04_9RHOB</name>
<accession>A0A2T6BQ04</accession>
<feature type="chain" id="PRO_5015506744" description="S-adenosyl-L-homocysteine hydrolase" evidence="1">
    <location>
        <begin position="21"/>
        <end position="99"/>
    </location>
</feature>
<feature type="signal peptide" evidence="1">
    <location>
        <begin position="1"/>
        <end position="20"/>
    </location>
</feature>
<dbReference type="EMBL" id="QBKS01000001">
    <property type="protein sequence ID" value="PTX58114.1"/>
    <property type="molecule type" value="Genomic_DNA"/>
</dbReference>
<evidence type="ECO:0000313" key="3">
    <source>
        <dbReference type="Proteomes" id="UP000243978"/>
    </source>
</evidence>
<sequence>MKPGIVIALTALVFATPAFAQEETLCMDSYALEASLIDWYGEAPVEGETEENRQLWAAGVGGTWTVVTYEPNGQSCVLAQGDNFMPTDMSDVLVAALDG</sequence>
<reference evidence="2 3" key="1">
    <citation type="submission" date="2018-04" db="EMBL/GenBank/DDBJ databases">
        <title>Genomic Encyclopedia of Archaeal and Bacterial Type Strains, Phase II (KMG-II): from individual species to whole genera.</title>
        <authorList>
            <person name="Goeker M."/>
        </authorList>
    </citation>
    <scope>NUCLEOTIDE SEQUENCE [LARGE SCALE GENOMIC DNA]</scope>
    <source>
        <strain evidence="2 3">DSM 100977</strain>
    </source>
</reference>
<proteinExistence type="predicted"/>
<keyword evidence="3" id="KW-1185">Reference proteome</keyword>
<gene>
    <name evidence="2" type="ORF">C8N43_2790</name>
</gene>
<comment type="caution">
    <text evidence="2">The sequence shown here is derived from an EMBL/GenBank/DDBJ whole genome shotgun (WGS) entry which is preliminary data.</text>
</comment>
<dbReference type="AlphaFoldDB" id="A0A2T6BQ04"/>
<dbReference type="Proteomes" id="UP000243978">
    <property type="component" value="Unassembled WGS sequence"/>
</dbReference>
<keyword evidence="1" id="KW-0732">Signal</keyword>
<organism evidence="2 3">
    <name type="scientific">Litoreibacter ponti</name>
    <dbReference type="NCBI Taxonomy" id="1510457"/>
    <lineage>
        <taxon>Bacteria</taxon>
        <taxon>Pseudomonadati</taxon>
        <taxon>Pseudomonadota</taxon>
        <taxon>Alphaproteobacteria</taxon>
        <taxon>Rhodobacterales</taxon>
        <taxon>Roseobacteraceae</taxon>
        <taxon>Litoreibacter</taxon>
    </lineage>
</organism>
<evidence type="ECO:0008006" key="4">
    <source>
        <dbReference type="Google" id="ProtNLM"/>
    </source>
</evidence>
<evidence type="ECO:0000313" key="2">
    <source>
        <dbReference type="EMBL" id="PTX58114.1"/>
    </source>
</evidence>
<dbReference type="RefSeq" id="WP_107846154.1">
    <property type="nucleotide sequence ID" value="NZ_QBKS01000001.1"/>
</dbReference>
<dbReference type="OrthoDB" id="9810895at2"/>